<dbReference type="EMBL" id="UOFO01000143">
    <property type="protein sequence ID" value="VAW88352.1"/>
    <property type="molecule type" value="Genomic_DNA"/>
</dbReference>
<dbReference type="InterPro" id="IPR018391">
    <property type="entry name" value="PQQ_b-propeller_rpt"/>
</dbReference>
<keyword evidence="5" id="KW-0449">Lipoprotein</keyword>
<dbReference type="AlphaFoldDB" id="A0A3B0ZLT2"/>
<proteinExistence type="inferred from homology"/>
<dbReference type="NCBIfam" id="TIGR03300">
    <property type="entry name" value="assembly_YfgL"/>
    <property type="match status" value="1"/>
</dbReference>
<dbReference type="InterPro" id="IPR011047">
    <property type="entry name" value="Quinoprotein_ADH-like_sf"/>
</dbReference>
<dbReference type="InterPro" id="IPR015943">
    <property type="entry name" value="WD40/YVTN_repeat-like_dom_sf"/>
</dbReference>
<evidence type="ECO:0000313" key="5">
    <source>
        <dbReference type="EMBL" id="VAW88352.1"/>
    </source>
</evidence>
<protein>
    <submittedName>
        <fullName evidence="5">Outer membrane protein YfgL, lipoprotein component of the protein assembly complex (Forms a complex with YaeT, YfiO, and NlpB)</fullName>
    </submittedName>
</protein>
<dbReference type="Gene3D" id="2.130.10.10">
    <property type="entry name" value="YVTN repeat-like/Quinoprotein amine dehydrogenase"/>
    <property type="match status" value="1"/>
</dbReference>
<gene>
    <name evidence="5" type="ORF">MNBD_GAMMA16-690</name>
</gene>
<evidence type="ECO:0000256" key="2">
    <source>
        <dbReference type="ARBA" id="ARBA00023136"/>
    </source>
</evidence>
<dbReference type="SUPFAM" id="SSF50998">
    <property type="entry name" value="Quinoprotein alcohol dehydrogenase-like"/>
    <property type="match status" value="1"/>
</dbReference>
<accession>A0A3B0ZLT2</accession>
<feature type="domain" description="Pyrrolo-quinoline quinone repeat" evidence="4">
    <location>
        <begin position="79"/>
        <end position="307"/>
    </location>
</feature>
<dbReference type="Pfam" id="PF13360">
    <property type="entry name" value="PQQ_2"/>
    <property type="match status" value="1"/>
</dbReference>
<dbReference type="InterPro" id="IPR002372">
    <property type="entry name" value="PQQ_rpt_dom"/>
</dbReference>
<keyword evidence="3" id="KW-0998">Cell outer membrane</keyword>
<sequence length="383" mass="42974">MGLRSKMYSVVLLSTLTGLYGCSSKDVVKFSELKPLDSTLPVSRVWARTMLNEDKRTDPMLPVAVDDQYYYWIDRFDRLQVQDKLNGKSVWSYTAEVPISSGIGLSHNAVAVGTRDATVIYFKKENQRLVWKKKLSSEIITAPIITDSIMIVHCVDGQLFALDLADGHELWRYKSKVPLLSLRGTASPVLADETIILGLANGKVAALNLWDGQPRWEVEVAAPSGRTELERMVDVDARPVVKEGIVYAVSYQGRLVALQLRTGRLLWSQDMSSSSGMIVDDDNVYITDNDSVIWAINRLTGRTDWKQRDLLHRELTAPITYQQYLLVGDVTGYVHWLDRRSGLIVHRMRHDHAEIDASPVVNDGVLFLNTRGGVLDAVTLSTQ</sequence>
<name>A0A3B0ZLT2_9ZZZZ</name>
<evidence type="ECO:0000259" key="4">
    <source>
        <dbReference type="Pfam" id="PF13360"/>
    </source>
</evidence>
<dbReference type="HAMAP" id="MF_00923">
    <property type="entry name" value="OM_assembly_BamB"/>
    <property type="match status" value="1"/>
</dbReference>
<organism evidence="5">
    <name type="scientific">hydrothermal vent metagenome</name>
    <dbReference type="NCBI Taxonomy" id="652676"/>
    <lineage>
        <taxon>unclassified sequences</taxon>
        <taxon>metagenomes</taxon>
        <taxon>ecological metagenomes</taxon>
    </lineage>
</organism>
<keyword evidence="2" id="KW-0472">Membrane</keyword>
<dbReference type="PANTHER" id="PTHR34512">
    <property type="entry name" value="CELL SURFACE PROTEIN"/>
    <property type="match status" value="1"/>
</dbReference>
<keyword evidence="1" id="KW-0732">Signal</keyword>
<dbReference type="SMART" id="SM00564">
    <property type="entry name" value="PQQ"/>
    <property type="match status" value="6"/>
</dbReference>
<dbReference type="InterPro" id="IPR017687">
    <property type="entry name" value="BamB"/>
</dbReference>
<evidence type="ECO:0000256" key="3">
    <source>
        <dbReference type="ARBA" id="ARBA00023237"/>
    </source>
</evidence>
<dbReference type="PANTHER" id="PTHR34512:SF30">
    <property type="entry name" value="OUTER MEMBRANE PROTEIN ASSEMBLY FACTOR BAMB"/>
    <property type="match status" value="1"/>
</dbReference>
<reference evidence="5" key="1">
    <citation type="submission" date="2018-06" db="EMBL/GenBank/DDBJ databases">
        <authorList>
            <person name="Zhirakovskaya E."/>
        </authorList>
    </citation>
    <scope>NUCLEOTIDE SEQUENCE</scope>
</reference>
<dbReference type="PROSITE" id="PS51257">
    <property type="entry name" value="PROKAR_LIPOPROTEIN"/>
    <property type="match status" value="1"/>
</dbReference>
<evidence type="ECO:0000256" key="1">
    <source>
        <dbReference type="ARBA" id="ARBA00022729"/>
    </source>
</evidence>